<dbReference type="PROSITE" id="PS51257">
    <property type="entry name" value="PROKAR_LIPOPROTEIN"/>
    <property type="match status" value="1"/>
</dbReference>
<sequence>MNKFNLLCLVGLMVGCAAVPVPQTSVESLKEKHKLSENFVEVNNCFIYGLPSFNSQVAGVCGITNSEIVVMAQEQGKAKNEHISKSIKFNEIQKIGYKSKIRLHQFQLVSKQDLVVITMSPNKQLADGDLTKKWYSFIVSKGVKEFTPEMYLQPAQTYYQIRYQ</sequence>
<reference evidence="1 2" key="1">
    <citation type="submission" date="2023-07" db="EMBL/GenBank/DDBJ databases">
        <title>Sorghum-associated microbial communities from plants grown in Nebraska, USA.</title>
        <authorList>
            <person name="Schachtman D."/>
        </authorList>
    </citation>
    <scope>NUCLEOTIDE SEQUENCE [LARGE SCALE GENOMIC DNA]</scope>
    <source>
        <strain evidence="1 2">BE190</strain>
    </source>
</reference>
<dbReference type="Proteomes" id="UP001253595">
    <property type="component" value="Unassembled WGS sequence"/>
</dbReference>
<keyword evidence="2" id="KW-1185">Reference proteome</keyword>
<name>A0ABU1UUS5_9GAMM</name>
<organism evidence="1 2">
    <name type="scientific">Cellvibrio fibrivorans</name>
    <dbReference type="NCBI Taxonomy" id="126350"/>
    <lineage>
        <taxon>Bacteria</taxon>
        <taxon>Pseudomonadati</taxon>
        <taxon>Pseudomonadota</taxon>
        <taxon>Gammaproteobacteria</taxon>
        <taxon>Cellvibrionales</taxon>
        <taxon>Cellvibrionaceae</taxon>
        <taxon>Cellvibrio</taxon>
    </lineage>
</organism>
<proteinExistence type="predicted"/>
<protein>
    <recommendedName>
        <fullName evidence="3">Lipoprotein</fullName>
    </recommendedName>
</protein>
<accession>A0ABU1UUS5</accession>
<dbReference type="EMBL" id="JAVDVX010000001">
    <property type="protein sequence ID" value="MDR7088953.1"/>
    <property type="molecule type" value="Genomic_DNA"/>
</dbReference>
<evidence type="ECO:0000313" key="2">
    <source>
        <dbReference type="Proteomes" id="UP001253595"/>
    </source>
</evidence>
<dbReference type="RefSeq" id="WP_310069287.1">
    <property type="nucleotide sequence ID" value="NZ_JAVDVX010000001.1"/>
</dbReference>
<comment type="caution">
    <text evidence="1">The sequence shown here is derived from an EMBL/GenBank/DDBJ whole genome shotgun (WGS) entry which is preliminary data.</text>
</comment>
<gene>
    <name evidence="1" type="ORF">J2X05_000956</name>
</gene>
<evidence type="ECO:0008006" key="3">
    <source>
        <dbReference type="Google" id="ProtNLM"/>
    </source>
</evidence>
<evidence type="ECO:0000313" key="1">
    <source>
        <dbReference type="EMBL" id="MDR7088953.1"/>
    </source>
</evidence>